<accession>A0A4P6FGQ8</accession>
<dbReference type="Pfam" id="PF25975">
    <property type="entry name" value="CzcB_C"/>
    <property type="match status" value="1"/>
</dbReference>
<sequence>MPGDVRVFAGLAAQVKISAGSADGVLVVPITAVEGGAESGVVWKVVNGERTEQPVKLGLTDGTNVEVLEGLAEGDSILQFVPGAPGSVAQEGCVSMGDGSMVCGTLAR</sequence>
<evidence type="ECO:0000313" key="2">
    <source>
        <dbReference type="EMBL" id="QAY74323.1"/>
    </source>
</evidence>
<evidence type="ECO:0000259" key="1">
    <source>
        <dbReference type="Pfam" id="PF25975"/>
    </source>
</evidence>
<dbReference type="Gene3D" id="2.40.420.20">
    <property type="match status" value="1"/>
</dbReference>
<name>A0A4P6FGQ8_9MICO</name>
<dbReference type="RefSeq" id="WP_129191868.1">
    <property type="nucleotide sequence ID" value="NZ_CP035491.1"/>
</dbReference>
<gene>
    <name evidence="2" type="ORF">ET445_14315</name>
</gene>
<dbReference type="OrthoDB" id="4401807at2"/>
<organism evidence="2 3">
    <name type="scientific">Agromyces protaetiae</name>
    <dbReference type="NCBI Taxonomy" id="2509455"/>
    <lineage>
        <taxon>Bacteria</taxon>
        <taxon>Bacillati</taxon>
        <taxon>Actinomycetota</taxon>
        <taxon>Actinomycetes</taxon>
        <taxon>Micrococcales</taxon>
        <taxon>Microbacteriaceae</taxon>
        <taxon>Agromyces</taxon>
    </lineage>
</organism>
<feature type="domain" description="CzcB-like C-terminal circularly permuted SH3-like" evidence="1">
    <location>
        <begin position="27"/>
        <end position="77"/>
    </location>
</feature>
<dbReference type="Proteomes" id="UP000291259">
    <property type="component" value="Chromosome"/>
</dbReference>
<protein>
    <submittedName>
        <fullName evidence="2">Efflux RND transporter periplasmic adaptor subunit</fullName>
    </submittedName>
</protein>
<keyword evidence="3" id="KW-1185">Reference proteome</keyword>
<dbReference type="KEGG" id="agf:ET445_14315"/>
<evidence type="ECO:0000313" key="3">
    <source>
        <dbReference type="Proteomes" id="UP000291259"/>
    </source>
</evidence>
<dbReference type="InterPro" id="IPR058649">
    <property type="entry name" value="CzcB_C"/>
</dbReference>
<proteinExistence type="predicted"/>
<reference evidence="2 3" key="1">
    <citation type="submission" date="2019-01" db="EMBL/GenBank/DDBJ databases">
        <title>Genome sequencing of strain FW100M-8.</title>
        <authorList>
            <person name="Heo J."/>
            <person name="Kim S.-J."/>
            <person name="Kim J.-S."/>
            <person name="Hong S.-B."/>
            <person name="Kwon S.-W."/>
        </authorList>
    </citation>
    <scope>NUCLEOTIDE SEQUENCE [LARGE SCALE GENOMIC DNA]</scope>
    <source>
        <strain evidence="2 3">FW100M-8</strain>
    </source>
</reference>
<dbReference type="AlphaFoldDB" id="A0A4P6FGQ8"/>
<dbReference type="EMBL" id="CP035491">
    <property type="protein sequence ID" value="QAY74323.1"/>
    <property type="molecule type" value="Genomic_DNA"/>
</dbReference>